<dbReference type="Proteomes" id="UP001497516">
    <property type="component" value="Chromosome 3"/>
</dbReference>
<feature type="domain" description="Tify" evidence="4">
    <location>
        <begin position="326"/>
        <end position="361"/>
    </location>
</feature>
<dbReference type="GO" id="GO:0031347">
    <property type="term" value="P:regulation of defense response"/>
    <property type="evidence" value="ECO:0007669"/>
    <property type="project" value="UniProtKB-UniRule"/>
</dbReference>
<keyword evidence="6" id="KW-1185">Reference proteome</keyword>
<comment type="domain">
    <text evidence="2">The jas domain is required for interaction with COI1.</text>
</comment>
<accession>A0AAV2DMG2</accession>
<dbReference type="EMBL" id="OZ034816">
    <property type="protein sequence ID" value="CAL1375144.1"/>
    <property type="molecule type" value="Genomic_DNA"/>
</dbReference>
<evidence type="ECO:0000256" key="3">
    <source>
        <dbReference type="SAM" id="MobiDB-lite"/>
    </source>
</evidence>
<organism evidence="5 6">
    <name type="scientific">Linum trigynum</name>
    <dbReference type="NCBI Taxonomy" id="586398"/>
    <lineage>
        <taxon>Eukaryota</taxon>
        <taxon>Viridiplantae</taxon>
        <taxon>Streptophyta</taxon>
        <taxon>Embryophyta</taxon>
        <taxon>Tracheophyta</taxon>
        <taxon>Spermatophyta</taxon>
        <taxon>Magnoliopsida</taxon>
        <taxon>eudicotyledons</taxon>
        <taxon>Gunneridae</taxon>
        <taxon>Pentapetalae</taxon>
        <taxon>rosids</taxon>
        <taxon>fabids</taxon>
        <taxon>Malpighiales</taxon>
        <taxon>Linaceae</taxon>
        <taxon>Linum</taxon>
    </lineage>
</organism>
<keyword evidence="2" id="KW-1184">Jasmonic acid signaling pathway</keyword>
<dbReference type="InterPro" id="IPR040390">
    <property type="entry name" value="TIFY/JAZ"/>
</dbReference>
<name>A0AAV2DMG2_9ROSI</name>
<evidence type="ECO:0000259" key="4">
    <source>
        <dbReference type="PROSITE" id="PS51320"/>
    </source>
</evidence>
<dbReference type="PANTHER" id="PTHR33077">
    <property type="entry name" value="PROTEIN TIFY 4A-RELATED-RELATED"/>
    <property type="match status" value="1"/>
</dbReference>
<dbReference type="GO" id="GO:0009611">
    <property type="term" value="P:response to wounding"/>
    <property type="evidence" value="ECO:0007669"/>
    <property type="project" value="UniProtKB-UniRule"/>
</dbReference>
<keyword evidence="2" id="KW-0539">Nucleus</keyword>
<sequence length="472" mass="49099">MAHQQQQQSRDGSNANFSHGISMSTQQQQQQQQKEAKVGAMFHDFLGMKPGSSSISNNNNDSNSKNNNEASAILASSRNPDASPSASQSLGASSAGAGVSIPGGRGGGGLLSTASDLASERQVPSHLEGIPYYVPRSDHSVAGSKRSNSDSTFTARDGVPQIIGHDSESLHLMKMLRKAGPGEIPKRSADDDQGLFHVQSTKPSSASLILQPSTPGGRLDPNKWERSAVQYPPRGSHYVPFTHQLNASRLGGEATAAGPSSISQAAAADEGSRTGIKGSGLLSSINAGSGNSERNYTGVKASGSKPRPGIHILEAEASTPSSRQDLASASRQMTIFYGGQAHVFDDVHPNKADVIMALAGSNGMSWSTINTPKAALTTRPTGGGETSMGSGGEYDAGNAGINAALLERELRRRLPVANSSIPTGVPSSDRMIIRPTGGHHHGGGSSIVLGGGRETRNQDRNVQGSAEERRDV</sequence>
<feature type="region of interest" description="Disordered" evidence="3">
    <location>
        <begin position="434"/>
        <end position="472"/>
    </location>
</feature>
<dbReference type="PROSITE" id="PS51320">
    <property type="entry name" value="TIFY"/>
    <property type="match status" value="1"/>
</dbReference>
<feature type="compositionally biased region" description="Polar residues" evidence="3">
    <location>
        <begin position="198"/>
        <end position="214"/>
    </location>
</feature>
<dbReference type="InterPro" id="IPR010399">
    <property type="entry name" value="Tify_dom"/>
</dbReference>
<dbReference type="GO" id="GO:2000022">
    <property type="term" value="P:regulation of jasmonic acid mediated signaling pathway"/>
    <property type="evidence" value="ECO:0007669"/>
    <property type="project" value="UniProtKB-UniRule"/>
</dbReference>
<dbReference type="Pfam" id="PF06200">
    <property type="entry name" value="tify"/>
    <property type="match status" value="1"/>
</dbReference>
<feature type="region of interest" description="Disordered" evidence="3">
    <location>
        <begin position="197"/>
        <end position="223"/>
    </location>
</feature>
<dbReference type="AlphaFoldDB" id="A0AAV2DMG2"/>
<evidence type="ECO:0000256" key="2">
    <source>
        <dbReference type="RuleBase" id="RU369065"/>
    </source>
</evidence>
<evidence type="ECO:0000313" key="6">
    <source>
        <dbReference type="Proteomes" id="UP001497516"/>
    </source>
</evidence>
<comment type="function">
    <text evidence="2">Repressor of jasmonate responses.</text>
</comment>
<proteinExistence type="inferred from homology"/>
<feature type="compositionally biased region" description="Low complexity" evidence="3">
    <location>
        <begin position="52"/>
        <end position="68"/>
    </location>
</feature>
<feature type="compositionally biased region" description="Gly residues" evidence="3">
    <location>
        <begin position="443"/>
        <end position="452"/>
    </location>
</feature>
<feature type="compositionally biased region" description="Low complexity" evidence="3">
    <location>
        <begin position="82"/>
        <end position="100"/>
    </location>
</feature>
<reference evidence="5 6" key="1">
    <citation type="submission" date="2024-04" db="EMBL/GenBank/DDBJ databases">
        <authorList>
            <person name="Fracassetti M."/>
        </authorList>
    </citation>
    <scope>NUCLEOTIDE SEQUENCE [LARGE SCALE GENOMIC DNA]</scope>
</reference>
<feature type="region of interest" description="Disordered" evidence="3">
    <location>
        <begin position="138"/>
        <end position="157"/>
    </location>
</feature>
<dbReference type="PANTHER" id="PTHR33077:SF8">
    <property type="entry name" value="PROTEIN TIFY 8"/>
    <property type="match status" value="1"/>
</dbReference>
<dbReference type="GO" id="GO:0005634">
    <property type="term" value="C:nucleus"/>
    <property type="evidence" value="ECO:0007669"/>
    <property type="project" value="UniProtKB-SubCell"/>
</dbReference>
<feature type="compositionally biased region" description="Polar residues" evidence="3">
    <location>
        <begin position="1"/>
        <end position="25"/>
    </location>
</feature>
<feature type="region of interest" description="Disordered" evidence="3">
    <location>
        <begin position="251"/>
        <end position="307"/>
    </location>
</feature>
<dbReference type="SMART" id="SM00979">
    <property type="entry name" value="TIFY"/>
    <property type="match status" value="1"/>
</dbReference>
<feature type="compositionally biased region" description="Polar residues" evidence="3">
    <location>
        <begin position="145"/>
        <end position="154"/>
    </location>
</feature>
<evidence type="ECO:0000313" key="5">
    <source>
        <dbReference type="EMBL" id="CAL1375144.1"/>
    </source>
</evidence>
<comment type="similarity">
    <text evidence="1 2">Belongs to the TIFY/JAZ family.</text>
</comment>
<protein>
    <recommendedName>
        <fullName evidence="2">Protein TIFY</fullName>
    </recommendedName>
    <alternativeName>
        <fullName evidence="2">Jasmonate ZIM domain-containing protein</fullName>
    </alternativeName>
</protein>
<feature type="compositionally biased region" description="Polar residues" evidence="3">
    <location>
        <begin position="281"/>
        <end position="295"/>
    </location>
</feature>
<feature type="region of interest" description="Disordered" evidence="3">
    <location>
        <begin position="1"/>
        <end position="101"/>
    </location>
</feature>
<gene>
    <name evidence="5" type="ORF">LTRI10_LOCUS16961</name>
</gene>
<evidence type="ECO:0000256" key="1">
    <source>
        <dbReference type="ARBA" id="ARBA00008614"/>
    </source>
</evidence>
<comment type="subcellular location">
    <subcellularLocation>
        <location evidence="2">Nucleus</location>
    </subcellularLocation>
</comment>